<keyword evidence="7" id="KW-1185">Reference proteome</keyword>
<organism evidence="6 7">
    <name type="scientific">Bacillus atrophaeus (strain 1942)</name>
    <dbReference type="NCBI Taxonomy" id="720555"/>
    <lineage>
        <taxon>Bacteria</taxon>
        <taxon>Bacillati</taxon>
        <taxon>Bacillota</taxon>
        <taxon>Bacilli</taxon>
        <taxon>Bacillales</taxon>
        <taxon>Bacillaceae</taxon>
        <taxon>Bacillus</taxon>
    </lineage>
</organism>
<dbReference type="CDD" id="cd10918">
    <property type="entry name" value="CE4_NodB_like_5s_6s"/>
    <property type="match status" value="1"/>
</dbReference>
<keyword evidence="6" id="KW-0449">Lipoprotein</keyword>
<dbReference type="Proteomes" id="UP000006867">
    <property type="component" value="Chromosome"/>
</dbReference>
<feature type="domain" description="NodB homology" evidence="5">
    <location>
        <begin position="121"/>
        <end position="282"/>
    </location>
</feature>
<comment type="subcellular location">
    <subcellularLocation>
        <location evidence="1">Secreted</location>
    </subcellularLocation>
</comment>
<evidence type="ECO:0000259" key="5">
    <source>
        <dbReference type="PROSITE" id="PS51677"/>
    </source>
</evidence>
<protein>
    <submittedName>
        <fullName evidence="6">Exported polysaccharide deacetylase, lipoprotein</fullName>
    </submittedName>
</protein>
<sequence>MKRLVLSLWLIAGLFVLAACSEQEANAEQSASKAVQKTSEAMKETEDIPQGKRDTSDWLKTKGKAKLPILMYHSISTGNSLRVPHEEFQAHMKWLHDNGYQTLSPEEAYIMLTEDKKPSEKCVLITFDDGYTDNYTKAYPVLKKYGMRATIFMIGTSIGHKHHLTEGQMKEMVENGVSIESHTIHHLELNGLTAEQQHSEMADSKKLFDHMFHQKTSIISYPVGRYNEDTLKKAEETGYQMGVTTEPGAASRDQGLYSLHRVRISPGMSAEAFGSLLEQAVK</sequence>
<evidence type="ECO:0000313" key="7">
    <source>
        <dbReference type="Proteomes" id="UP000006867"/>
    </source>
</evidence>
<proteinExistence type="predicted"/>
<feature type="signal peptide" evidence="4">
    <location>
        <begin position="1"/>
        <end position="18"/>
    </location>
</feature>
<name>A0ABM5M2V3_BACA1</name>
<dbReference type="PANTHER" id="PTHR34216:SF3">
    <property type="entry name" value="POLY-BETA-1,6-N-ACETYL-D-GLUCOSAMINE N-DEACETYLASE"/>
    <property type="match status" value="1"/>
</dbReference>
<accession>A0ABM5M2V3</accession>
<dbReference type="Gene3D" id="3.20.20.370">
    <property type="entry name" value="Glycoside hydrolase/deacetylase"/>
    <property type="match status" value="1"/>
</dbReference>
<dbReference type="PROSITE" id="PS51677">
    <property type="entry name" value="NODB"/>
    <property type="match status" value="1"/>
</dbReference>
<feature type="compositionally biased region" description="Basic and acidic residues" evidence="3">
    <location>
        <begin position="40"/>
        <end position="55"/>
    </location>
</feature>
<dbReference type="InterPro" id="IPR011330">
    <property type="entry name" value="Glyco_hydro/deAcase_b/a-brl"/>
</dbReference>
<dbReference type="SUPFAM" id="SSF88713">
    <property type="entry name" value="Glycoside hydrolase/deacetylase"/>
    <property type="match status" value="1"/>
</dbReference>
<evidence type="ECO:0000256" key="2">
    <source>
        <dbReference type="ARBA" id="ARBA00022729"/>
    </source>
</evidence>
<dbReference type="RefSeq" id="WP_003326322.1">
    <property type="nucleotide sequence ID" value="NC_014639.1"/>
</dbReference>
<evidence type="ECO:0000256" key="1">
    <source>
        <dbReference type="ARBA" id="ARBA00004613"/>
    </source>
</evidence>
<dbReference type="PANTHER" id="PTHR34216">
    <property type="match status" value="1"/>
</dbReference>
<reference evidence="6 7" key="1">
    <citation type="journal article" date="2011" name="Front. Microbiol.">
        <title>Genomic signatures of strain selection and enhancement in Bacillus atrophaeus var. globigii, a historical biowarfare simulant.</title>
        <authorList>
            <person name="Gibbons H.S."/>
            <person name="Broomall S.M."/>
            <person name="McNew L.A."/>
            <person name="Daligault H."/>
            <person name="Chapman C."/>
            <person name="Bruce D."/>
            <person name="Karavis M."/>
            <person name="Krepps M."/>
            <person name="McGregor P.A."/>
            <person name="Hong C."/>
            <person name="Park K.H."/>
            <person name="Akmal A."/>
            <person name="Feldman A."/>
            <person name="Lin J.S."/>
            <person name="Chang W.E."/>
            <person name="Higgs B.W."/>
            <person name="Demirev P."/>
            <person name="Lindquist J."/>
            <person name="Liem A."/>
            <person name="Fochler E."/>
            <person name="Read T.D."/>
            <person name="Tapia R."/>
            <person name="Johnson S."/>
            <person name="Bishop-Lilly K.A."/>
            <person name="Detter C."/>
            <person name="Han C."/>
            <person name="Sozhamannan S."/>
            <person name="Rosenzweig C.N."/>
            <person name="Skowronski E.W."/>
        </authorList>
    </citation>
    <scope>NUCLEOTIDE SEQUENCE [LARGE SCALE GENOMIC DNA]</scope>
    <source>
        <strain evidence="6 7">1942</strain>
    </source>
</reference>
<feature type="region of interest" description="Disordered" evidence="3">
    <location>
        <begin position="31"/>
        <end position="55"/>
    </location>
</feature>
<dbReference type="EMBL" id="CP002207">
    <property type="protein sequence ID" value="ADP34391.1"/>
    <property type="molecule type" value="Genomic_DNA"/>
</dbReference>
<dbReference type="Pfam" id="PF01522">
    <property type="entry name" value="Polysacc_deac_1"/>
    <property type="match status" value="1"/>
</dbReference>
<dbReference type="InterPro" id="IPR051398">
    <property type="entry name" value="Polysacch_Deacetylase"/>
</dbReference>
<evidence type="ECO:0000256" key="4">
    <source>
        <dbReference type="SAM" id="SignalP"/>
    </source>
</evidence>
<evidence type="ECO:0000313" key="6">
    <source>
        <dbReference type="EMBL" id="ADP34391.1"/>
    </source>
</evidence>
<gene>
    <name evidence="6" type="ordered locus">BATR1942_17370</name>
</gene>
<keyword evidence="2 4" id="KW-0732">Signal</keyword>
<dbReference type="InterPro" id="IPR002509">
    <property type="entry name" value="NODB_dom"/>
</dbReference>
<evidence type="ECO:0000256" key="3">
    <source>
        <dbReference type="SAM" id="MobiDB-lite"/>
    </source>
</evidence>
<dbReference type="PROSITE" id="PS51257">
    <property type="entry name" value="PROKAR_LIPOPROTEIN"/>
    <property type="match status" value="1"/>
</dbReference>
<feature type="chain" id="PRO_5047315922" evidence="4">
    <location>
        <begin position="19"/>
        <end position="282"/>
    </location>
</feature>